<dbReference type="EMBL" id="BQKI01000003">
    <property type="protein sequence ID" value="GJM91028.1"/>
    <property type="molecule type" value="Genomic_DNA"/>
</dbReference>
<comment type="caution">
    <text evidence="2">The sequence shown here is derived from an EMBL/GenBank/DDBJ whole genome shotgun (WGS) entry which is preliminary data.</text>
</comment>
<dbReference type="AlphaFoldDB" id="A0AAV5BZS2"/>
<accession>A0AAV5BZS2</accession>
<reference evidence="2" key="1">
    <citation type="journal article" date="2018" name="DNA Res.">
        <title>Multiple hybrid de novo genome assembly of finger millet, an orphan allotetraploid crop.</title>
        <authorList>
            <person name="Hatakeyama M."/>
            <person name="Aluri S."/>
            <person name="Balachadran M.T."/>
            <person name="Sivarajan S.R."/>
            <person name="Patrignani A."/>
            <person name="Gruter S."/>
            <person name="Poveda L."/>
            <person name="Shimizu-Inatsugi R."/>
            <person name="Baeten J."/>
            <person name="Francoijs K.J."/>
            <person name="Nataraja K.N."/>
            <person name="Reddy Y.A.N."/>
            <person name="Phadnis S."/>
            <person name="Ravikumar R.L."/>
            <person name="Schlapbach R."/>
            <person name="Sreeman S.M."/>
            <person name="Shimizu K.K."/>
        </authorList>
    </citation>
    <scope>NUCLEOTIDE SEQUENCE</scope>
</reference>
<evidence type="ECO:0000259" key="1">
    <source>
        <dbReference type="Pfam" id="PF03478"/>
    </source>
</evidence>
<reference evidence="2" key="2">
    <citation type="submission" date="2021-12" db="EMBL/GenBank/DDBJ databases">
        <title>Resequencing data analysis of finger millet.</title>
        <authorList>
            <person name="Hatakeyama M."/>
            <person name="Aluri S."/>
            <person name="Balachadran M.T."/>
            <person name="Sivarajan S.R."/>
            <person name="Poveda L."/>
            <person name="Shimizu-Inatsugi R."/>
            <person name="Schlapbach R."/>
            <person name="Sreeman S.M."/>
            <person name="Shimizu K.K."/>
        </authorList>
    </citation>
    <scope>NUCLEOTIDE SEQUENCE</scope>
</reference>
<dbReference type="PANTHER" id="PTHR33110:SF71">
    <property type="entry name" value="F-BOX_KELCH-REPEAT PROTEIN"/>
    <property type="match status" value="1"/>
</dbReference>
<evidence type="ECO:0000313" key="3">
    <source>
        <dbReference type="Proteomes" id="UP001054889"/>
    </source>
</evidence>
<organism evidence="2 3">
    <name type="scientific">Eleusine coracana subsp. coracana</name>
    <dbReference type="NCBI Taxonomy" id="191504"/>
    <lineage>
        <taxon>Eukaryota</taxon>
        <taxon>Viridiplantae</taxon>
        <taxon>Streptophyta</taxon>
        <taxon>Embryophyta</taxon>
        <taxon>Tracheophyta</taxon>
        <taxon>Spermatophyta</taxon>
        <taxon>Magnoliopsida</taxon>
        <taxon>Liliopsida</taxon>
        <taxon>Poales</taxon>
        <taxon>Poaceae</taxon>
        <taxon>PACMAD clade</taxon>
        <taxon>Chloridoideae</taxon>
        <taxon>Cynodonteae</taxon>
        <taxon>Eleusininae</taxon>
        <taxon>Eleusine</taxon>
    </lineage>
</organism>
<feature type="domain" description="KIB1-4 beta-propeller" evidence="1">
    <location>
        <begin position="78"/>
        <end position="336"/>
    </location>
</feature>
<dbReference type="PANTHER" id="PTHR33110">
    <property type="entry name" value="F-BOX/KELCH-REPEAT PROTEIN-RELATED"/>
    <property type="match status" value="1"/>
</dbReference>
<gene>
    <name evidence="2" type="primary">ga07363</name>
    <name evidence="2" type="ORF">PR202_ga07363</name>
</gene>
<evidence type="ECO:0000313" key="2">
    <source>
        <dbReference type="EMBL" id="GJM91028.1"/>
    </source>
</evidence>
<dbReference type="InterPro" id="IPR005174">
    <property type="entry name" value="KIB1-4_b-propeller"/>
</dbReference>
<keyword evidence="3" id="KW-1185">Reference proteome</keyword>
<dbReference type="Proteomes" id="UP001054889">
    <property type="component" value="Unassembled WGS sequence"/>
</dbReference>
<sequence>MAAVSSWADPGDGGEIVGLILRRLPCFYHRALFRAVCRNWLTEVQNHPGPQPHLPWLLLPSSAAAGQDPCFFCILCRTTHRATLPDDVRAARCIGSARGGMLILALQQTGDYAFYNIRNSSRRYYLPEVLRTPDPVNDHLMVIHAACFAGRDEGVDNVIYVAGIGAWSASSIAFWRITVPMQEIDSWGEMLPQGRSIVDALYYGGHALDGLHVLTDDEKVLVYIPGHTPDGTPTMHLVTYHFPGHEVTRHVISRYLVEYDGDLLMVARVATAEAFRFARLVPQPPPELNGQRWASWVKMPVLPPGIIFLGRSCSKSYPSYGIDFDGVYFLDDATSYHDEATRALEPAATRQYPCNDMGWGPLLEHANIQPIFPARHPSEYSRAVWLFP</sequence>
<proteinExistence type="predicted"/>
<protein>
    <recommendedName>
        <fullName evidence="1">KIB1-4 beta-propeller domain-containing protein</fullName>
    </recommendedName>
</protein>
<name>A0AAV5BZS2_ELECO</name>
<dbReference type="Pfam" id="PF03478">
    <property type="entry name" value="Beta-prop_KIB1-4"/>
    <property type="match status" value="1"/>
</dbReference>